<dbReference type="InterPro" id="IPR003594">
    <property type="entry name" value="HATPase_dom"/>
</dbReference>
<protein>
    <recommendedName>
        <fullName evidence="2">histidine kinase</fullName>
        <ecNumber evidence="2">2.7.13.3</ecNumber>
    </recommendedName>
</protein>
<evidence type="ECO:0000259" key="7">
    <source>
        <dbReference type="PROSITE" id="PS50110"/>
    </source>
</evidence>
<feature type="transmembrane region" description="Helical" evidence="5">
    <location>
        <begin position="12"/>
        <end position="30"/>
    </location>
</feature>
<accession>A0ABX0TS69</accession>
<dbReference type="SUPFAM" id="SSF47384">
    <property type="entry name" value="Homodimeric domain of signal transducing histidine kinase"/>
    <property type="match status" value="1"/>
</dbReference>
<name>A0ABX0TS69_9SPHN</name>
<keyword evidence="5" id="KW-0472">Membrane</keyword>
<dbReference type="SUPFAM" id="SSF55874">
    <property type="entry name" value="ATPase domain of HSP90 chaperone/DNA topoisomerase II/histidine kinase"/>
    <property type="match status" value="1"/>
</dbReference>
<feature type="transmembrane region" description="Helical" evidence="5">
    <location>
        <begin position="177"/>
        <end position="199"/>
    </location>
</feature>
<reference evidence="8 9" key="1">
    <citation type="submission" date="2020-03" db="EMBL/GenBank/DDBJ databases">
        <title>Genomic Encyclopedia of Type Strains, Phase III (KMG-III): the genomes of soil and plant-associated and newly described type strains.</title>
        <authorList>
            <person name="Whitman W."/>
        </authorList>
    </citation>
    <scope>NUCLEOTIDE SEQUENCE [LARGE SCALE GENOMIC DNA]</scope>
    <source>
        <strain evidence="8 9">CECT 8804</strain>
    </source>
</reference>
<dbReference type="InterPro" id="IPR004358">
    <property type="entry name" value="Sig_transdc_His_kin-like_C"/>
</dbReference>
<dbReference type="Pfam" id="PF05227">
    <property type="entry name" value="CHASE3"/>
    <property type="match status" value="1"/>
</dbReference>
<dbReference type="EMBL" id="JAAOZC010000004">
    <property type="protein sequence ID" value="NIJ08371.1"/>
    <property type="molecule type" value="Genomic_DNA"/>
</dbReference>
<dbReference type="PROSITE" id="PS50110">
    <property type="entry name" value="RESPONSE_REGULATORY"/>
    <property type="match status" value="1"/>
</dbReference>
<evidence type="ECO:0000259" key="6">
    <source>
        <dbReference type="PROSITE" id="PS50109"/>
    </source>
</evidence>
<evidence type="ECO:0000313" key="8">
    <source>
        <dbReference type="EMBL" id="NIJ08371.1"/>
    </source>
</evidence>
<dbReference type="Proteomes" id="UP000727456">
    <property type="component" value="Unassembled WGS sequence"/>
</dbReference>
<dbReference type="CDD" id="cd00082">
    <property type="entry name" value="HisKA"/>
    <property type="match status" value="1"/>
</dbReference>
<dbReference type="Gene3D" id="3.40.50.2300">
    <property type="match status" value="1"/>
</dbReference>
<evidence type="ECO:0000256" key="3">
    <source>
        <dbReference type="ARBA" id="ARBA00022553"/>
    </source>
</evidence>
<proteinExistence type="predicted"/>
<keyword evidence="5" id="KW-1133">Transmembrane helix</keyword>
<keyword evidence="3 4" id="KW-0597">Phosphoprotein</keyword>
<evidence type="ECO:0000256" key="1">
    <source>
        <dbReference type="ARBA" id="ARBA00000085"/>
    </source>
</evidence>
<keyword evidence="5" id="KW-0812">Transmembrane</keyword>
<dbReference type="InterPro" id="IPR036890">
    <property type="entry name" value="HATPase_C_sf"/>
</dbReference>
<sequence>MASLAPRRIPLLPLAGLGVTLLAGIGAILISRGVAVSNRWVDHTVRVQVGIIQLLERLTAEDAGMRGYMLRGDPKMREETREAHTGVIEQMRALRADTADNPVRKAQLDRLVPLIEARWRFAEGRIAVREKLKGPPPPVSATRLGAGQTIAEIRDTLKAMFAEEQSLLSERQHRTQLLTTWLSVALAGTVFLVVIVAYLTASDARSRYISLHAAHREARAAIVAARAEMAAREEAESQLRQMQKIESIGQLTGGIAHDFNNMLAVILGSLELAQRRAADPDRLARHLIDAREGAERAATLVTRLLAFSRRQSLAPAIIDPQALIESMLDMLDRTLGDPIAIRTAFEGEPWRIYADPLQLENAVLNLAVNARDAMGGRGTITVSTNNLPFAEATHYGRLEIAAGHYVEIAVGDTGTGMTEEVRERAFDPFFTTKAVGKGTGLGLSQVFGFVKQSGGHVLIDTVLGTGTTVRILLPRFEGELAVDTIETPSPATVAGGASGRVLVVEDDDRVRQFSCDALRELGYEPVATADGAQALAIIAEDAEIAMVFSDVVMPVMSGPELAAEARRLRPDLPILFTTGYAHDGSDPLLETGQTMLAKPFTIDQLAEKLREAAGR</sequence>
<dbReference type="PRINTS" id="PR00344">
    <property type="entry name" value="BCTRLSENSOR"/>
</dbReference>
<feature type="modified residue" description="4-aspartylphosphate" evidence="4">
    <location>
        <position position="550"/>
    </location>
</feature>
<evidence type="ECO:0000256" key="2">
    <source>
        <dbReference type="ARBA" id="ARBA00012438"/>
    </source>
</evidence>
<dbReference type="InterPro" id="IPR007891">
    <property type="entry name" value="CHASE3"/>
</dbReference>
<keyword evidence="9" id="KW-1185">Reference proteome</keyword>
<dbReference type="CDD" id="cd19410">
    <property type="entry name" value="HK9-like_sensor"/>
    <property type="match status" value="1"/>
</dbReference>
<feature type="domain" description="Histidine kinase" evidence="6">
    <location>
        <begin position="254"/>
        <end position="477"/>
    </location>
</feature>
<dbReference type="InterPro" id="IPR003661">
    <property type="entry name" value="HisK_dim/P_dom"/>
</dbReference>
<dbReference type="RefSeq" id="WP_167073204.1">
    <property type="nucleotide sequence ID" value="NZ_JAAOZC010000004.1"/>
</dbReference>
<dbReference type="InterPro" id="IPR036097">
    <property type="entry name" value="HisK_dim/P_sf"/>
</dbReference>
<evidence type="ECO:0000313" key="9">
    <source>
        <dbReference type="Proteomes" id="UP000727456"/>
    </source>
</evidence>
<dbReference type="Pfam" id="PF02518">
    <property type="entry name" value="HATPase_c"/>
    <property type="match status" value="1"/>
</dbReference>
<dbReference type="PANTHER" id="PTHR43065:SF49">
    <property type="entry name" value="HISTIDINE KINASE"/>
    <property type="match status" value="1"/>
</dbReference>
<dbReference type="Pfam" id="PF00072">
    <property type="entry name" value="Response_reg"/>
    <property type="match status" value="1"/>
</dbReference>
<dbReference type="EC" id="2.7.13.3" evidence="2"/>
<dbReference type="Gene3D" id="3.30.565.10">
    <property type="entry name" value="Histidine kinase-like ATPase, C-terminal domain"/>
    <property type="match status" value="1"/>
</dbReference>
<evidence type="ECO:0000256" key="5">
    <source>
        <dbReference type="SAM" id="Phobius"/>
    </source>
</evidence>
<dbReference type="SMART" id="SM00387">
    <property type="entry name" value="HATPase_c"/>
    <property type="match status" value="1"/>
</dbReference>
<dbReference type="PROSITE" id="PS50109">
    <property type="entry name" value="HIS_KIN"/>
    <property type="match status" value="1"/>
</dbReference>
<feature type="domain" description="Response regulatory" evidence="7">
    <location>
        <begin position="500"/>
        <end position="613"/>
    </location>
</feature>
<comment type="caution">
    <text evidence="8">The sequence shown here is derived from an EMBL/GenBank/DDBJ whole genome shotgun (WGS) entry which is preliminary data.</text>
</comment>
<dbReference type="SMART" id="SM00388">
    <property type="entry name" value="HisKA"/>
    <property type="match status" value="1"/>
</dbReference>
<dbReference type="SMART" id="SM00448">
    <property type="entry name" value="REC"/>
    <property type="match status" value="1"/>
</dbReference>
<dbReference type="InterPro" id="IPR011006">
    <property type="entry name" value="CheY-like_superfamily"/>
</dbReference>
<dbReference type="SUPFAM" id="SSF52172">
    <property type="entry name" value="CheY-like"/>
    <property type="match status" value="1"/>
</dbReference>
<dbReference type="GO" id="GO:0016301">
    <property type="term" value="F:kinase activity"/>
    <property type="evidence" value="ECO:0007669"/>
    <property type="project" value="UniProtKB-KW"/>
</dbReference>
<dbReference type="Gene3D" id="1.10.287.130">
    <property type="match status" value="1"/>
</dbReference>
<dbReference type="PANTHER" id="PTHR43065">
    <property type="entry name" value="SENSOR HISTIDINE KINASE"/>
    <property type="match status" value="1"/>
</dbReference>
<organism evidence="8 9">
    <name type="scientific">Sphingomonas vulcanisoli</name>
    <dbReference type="NCBI Taxonomy" id="1658060"/>
    <lineage>
        <taxon>Bacteria</taxon>
        <taxon>Pseudomonadati</taxon>
        <taxon>Pseudomonadota</taxon>
        <taxon>Alphaproteobacteria</taxon>
        <taxon>Sphingomonadales</taxon>
        <taxon>Sphingomonadaceae</taxon>
        <taxon>Sphingomonas</taxon>
    </lineage>
</organism>
<dbReference type="InterPro" id="IPR005467">
    <property type="entry name" value="His_kinase_dom"/>
</dbReference>
<keyword evidence="8" id="KW-0808">Transferase</keyword>
<keyword evidence="8" id="KW-0418">Kinase</keyword>
<evidence type="ECO:0000256" key="4">
    <source>
        <dbReference type="PROSITE-ProRule" id="PRU00169"/>
    </source>
</evidence>
<dbReference type="InterPro" id="IPR001789">
    <property type="entry name" value="Sig_transdc_resp-reg_receiver"/>
</dbReference>
<comment type="catalytic activity">
    <reaction evidence="1">
        <text>ATP + protein L-histidine = ADP + protein N-phospho-L-histidine.</text>
        <dbReference type="EC" id="2.7.13.3"/>
    </reaction>
</comment>
<dbReference type="Pfam" id="PF00512">
    <property type="entry name" value="HisKA"/>
    <property type="match status" value="1"/>
</dbReference>
<gene>
    <name evidence="8" type="ORF">FHS31_001988</name>
</gene>